<name>A0A914P0S2_9BILA</name>
<keyword evidence="2" id="KW-1185">Reference proteome</keyword>
<organism evidence="2 3">
    <name type="scientific">Panagrolaimus davidi</name>
    <dbReference type="NCBI Taxonomy" id="227884"/>
    <lineage>
        <taxon>Eukaryota</taxon>
        <taxon>Metazoa</taxon>
        <taxon>Ecdysozoa</taxon>
        <taxon>Nematoda</taxon>
        <taxon>Chromadorea</taxon>
        <taxon>Rhabditida</taxon>
        <taxon>Tylenchina</taxon>
        <taxon>Panagrolaimomorpha</taxon>
        <taxon>Panagrolaimoidea</taxon>
        <taxon>Panagrolaimidae</taxon>
        <taxon>Panagrolaimus</taxon>
    </lineage>
</organism>
<reference evidence="3" key="1">
    <citation type="submission" date="2022-11" db="UniProtKB">
        <authorList>
            <consortium name="WormBaseParasite"/>
        </authorList>
    </citation>
    <scope>IDENTIFICATION</scope>
</reference>
<evidence type="ECO:0000313" key="3">
    <source>
        <dbReference type="WBParaSite" id="PDA_v2.g10780.t1"/>
    </source>
</evidence>
<protein>
    <submittedName>
        <fullName evidence="3">Uncharacterized protein</fullName>
    </submittedName>
</protein>
<dbReference type="Proteomes" id="UP000887578">
    <property type="component" value="Unplaced"/>
</dbReference>
<feature type="region of interest" description="Disordered" evidence="1">
    <location>
        <begin position="26"/>
        <end position="53"/>
    </location>
</feature>
<sequence>MSIESVITAIFTDDSQYDDSVIESSNVEAPDLREPGVESYPMEEADPTPNVQQPLPGLMKYGAACSNSNISRIFQMLRCDTPSTAAVLFSIPGDDNIYDELLNKQFLYSHYGPLEALDGTNYIVDYWKKEERGGRTLVFGFKSSRPLTNEYINFDPL</sequence>
<evidence type="ECO:0000256" key="1">
    <source>
        <dbReference type="SAM" id="MobiDB-lite"/>
    </source>
</evidence>
<proteinExistence type="predicted"/>
<accession>A0A914P0S2</accession>
<dbReference type="WBParaSite" id="PDA_v2.g10780.t1">
    <property type="protein sequence ID" value="PDA_v2.g10780.t1"/>
    <property type="gene ID" value="PDA_v2.g10780"/>
</dbReference>
<evidence type="ECO:0000313" key="2">
    <source>
        <dbReference type="Proteomes" id="UP000887578"/>
    </source>
</evidence>
<dbReference type="AlphaFoldDB" id="A0A914P0S2"/>